<dbReference type="SUPFAM" id="SSF48317">
    <property type="entry name" value="Acid phosphatase/Vanadium-dependent haloperoxidase"/>
    <property type="match status" value="1"/>
</dbReference>
<keyword evidence="1" id="KW-0812">Transmembrane</keyword>
<dbReference type="STRING" id="988480.A0A075AP77"/>
<accession>A0A075AP77</accession>
<dbReference type="HOGENOM" id="CLU_1836279_0_0_1"/>
<reference evidence="2 3" key="1">
    <citation type="journal article" date="2013" name="Curr. Biol.">
        <title>Shared signatures of parasitism and phylogenomics unite Cryptomycota and microsporidia.</title>
        <authorList>
            <person name="James T.Y."/>
            <person name="Pelin A."/>
            <person name="Bonen L."/>
            <person name="Ahrendt S."/>
            <person name="Sain D."/>
            <person name="Corradi N."/>
            <person name="Stajich J.E."/>
        </authorList>
    </citation>
    <scope>NUCLEOTIDE SEQUENCE [LARGE SCALE GENOMIC DNA]</scope>
    <source>
        <strain evidence="2 3">CSF55</strain>
    </source>
</reference>
<dbReference type="EMBL" id="KE561209">
    <property type="protein sequence ID" value="EPZ31841.1"/>
    <property type="molecule type" value="Genomic_DNA"/>
</dbReference>
<evidence type="ECO:0000313" key="2">
    <source>
        <dbReference type="EMBL" id="EPZ31841.1"/>
    </source>
</evidence>
<dbReference type="UniPathway" id="UPA00378"/>
<protein>
    <submittedName>
        <fullName evidence="2">Uncharacterized protein</fullName>
    </submittedName>
</protein>
<keyword evidence="1" id="KW-0472">Membrane</keyword>
<evidence type="ECO:0000313" key="3">
    <source>
        <dbReference type="Proteomes" id="UP000030755"/>
    </source>
</evidence>
<organism evidence="2 3">
    <name type="scientific">Rozella allomycis (strain CSF55)</name>
    <dbReference type="NCBI Taxonomy" id="988480"/>
    <lineage>
        <taxon>Eukaryota</taxon>
        <taxon>Fungi</taxon>
        <taxon>Fungi incertae sedis</taxon>
        <taxon>Cryptomycota</taxon>
        <taxon>Cryptomycota incertae sedis</taxon>
        <taxon>Rozella</taxon>
    </lineage>
</organism>
<keyword evidence="3" id="KW-1185">Reference proteome</keyword>
<feature type="transmembrane region" description="Helical" evidence="1">
    <location>
        <begin position="16"/>
        <end position="40"/>
    </location>
</feature>
<evidence type="ECO:0000256" key="1">
    <source>
        <dbReference type="SAM" id="Phobius"/>
    </source>
</evidence>
<gene>
    <name evidence="2" type="ORF">O9G_000320</name>
</gene>
<dbReference type="OrthoDB" id="302705at2759"/>
<dbReference type="AlphaFoldDB" id="A0A075AP77"/>
<name>A0A075AP77_ROZAC</name>
<dbReference type="InterPro" id="IPR036938">
    <property type="entry name" value="PAP2/HPO_sf"/>
</dbReference>
<keyword evidence="1" id="KW-1133">Transmembrane helix</keyword>
<proteinExistence type="predicted"/>
<dbReference type="Proteomes" id="UP000030755">
    <property type="component" value="Unassembled WGS sequence"/>
</dbReference>
<sequence length="140" mass="16194">MIPVGLFYTEYDPTDFLSLIAAFVSYFPILAPTGFVFYSFTHLEYGNLKKFIRCIYWGIGIIVNEIINDVAKRLLNHERPNEQVRSHSSGMPSNHAQTTAFLMFMFLNLYVYHWDGQELTSDITHLDKCLLGQFLGLYLP</sequence>